<reference evidence="11 12" key="1">
    <citation type="submission" date="2024-09" db="EMBL/GenBank/DDBJ databases">
        <authorList>
            <person name="Sun Q."/>
            <person name="Mori K."/>
        </authorList>
    </citation>
    <scope>NUCLEOTIDE SEQUENCE [LARGE SCALE GENOMIC DNA]</scope>
    <source>
        <strain evidence="11 12">JCM 12520</strain>
    </source>
</reference>
<dbReference type="PROSITE" id="PS00041">
    <property type="entry name" value="HTH_ARAC_FAMILY_1"/>
    <property type="match status" value="1"/>
</dbReference>
<accession>A0ABV5VXM7</accession>
<evidence type="ECO:0000256" key="8">
    <source>
        <dbReference type="PROSITE-ProRule" id="PRU00169"/>
    </source>
</evidence>
<dbReference type="RefSeq" id="WP_344902488.1">
    <property type="nucleotide sequence ID" value="NZ_BAAAYO010000001.1"/>
</dbReference>
<keyword evidence="2" id="KW-0963">Cytoplasm</keyword>
<dbReference type="Gene3D" id="3.40.50.2300">
    <property type="match status" value="1"/>
</dbReference>
<gene>
    <name evidence="11" type="ORF">ACFFNY_15945</name>
</gene>
<dbReference type="Proteomes" id="UP001589619">
    <property type="component" value="Unassembled WGS sequence"/>
</dbReference>
<feature type="modified residue" description="4-aspartylphosphate" evidence="8">
    <location>
        <position position="54"/>
    </location>
</feature>
<sequence length="532" mass="60774">MNLLIVEDEIRLRTSLANNIPWEEHGIEIVGLAGRGLEALQLYRRSKPDIVLLDIRIPEMDGIELAREIMKANRLVKIIILSGYDNFSYAQSALEIGISKYLLKPAEDPEILQAVLDAAAQLRQELDRLYNQEALQQKWLQQLPNLQNNFFQNWMSGKYAAWEIGKYGGELQIDLPAEAQYAVVVLDMDPLSDEETRFDSKDASLLQFSLNSIVKEILADEHNVWVLTAPEGYTVLVFHSPLAEGSNRMMLAVNVRVTNLLSKVKDCLKLTASAGIGGETCGPEKLHLIYVQAIRALQGRVVYGPDIAIPYREQQQSADTWSMLPNYENNLEIAVETGDEEQAGQVLLALWESIVKADTVDDMQEWVLYFNSVLVRIIHRQGWRLKEVLGPDFEYLHHPQQLVTKEKIHAWLQRTVGRMIAHVRNQRESVNNQLVKKILQLVDKEIHTELTLLTVADRLYVNASYLSRLFKREMGTTFSAYVMEHKMERAKHVLQQGAKVSDAANQVGYRDVSYFTKVFRKFWGVTPGEMKR</sequence>
<feature type="domain" description="HTH araC/xylS-type" evidence="9">
    <location>
        <begin position="436"/>
        <end position="532"/>
    </location>
</feature>
<dbReference type="PRINTS" id="PR00032">
    <property type="entry name" value="HTHARAC"/>
</dbReference>
<feature type="domain" description="Response regulatory" evidence="10">
    <location>
        <begin position="2"/>
        <end position="119"/>
    </location>
</feature>
<dbReference type="InterPro" id="IPR020449">
    <property type="entry name" value="Tscrpt_reg_AraC-type_HTH"/>
</dbReference>
<dbReference type="PANTHER" id="PTHR42713">
    <property type="entry name" value="HISTIDINE KINASE-RELATED"/>
    <property type="match status" value="1"/>
</dbReference>
<dbReference type="InterPro" id="IPR018062">
    <property type="entry name" value="HTH_AraC-typ_CS"/>
</dbReference>
<evidence type="ECO:0000259" key="10">
    <source>
        <dbReference type="PROSITE" id="PS50110"/>
    </source>
</evidence>
<keyword evidence="12" id="KW-1185">Reference proteome</keyword>
<evidence type="ECO:0000313" key="11">
    <source>
        <dbReference type="EMBL" id="MFB9753057.1"/>
    </source>
</evidence>
<dbReference type="PANTHER" id="PTHR42713:SF3">
    <property type="entry name" value="TRANSCRIPTIONAL REGULATORY PROTEIN HPTR"/>
    <property type="match status" value="1"/>
</dbReference>
<keyword evidence="4" id="KW-0902">Two-component regulatory system</keyword>
<evidence type="ECO:0000259" key="9">
    <source>
        <dbReference type="PROSITE" id="PS01124"/>
    </source>
</evidence>
<dbReference type="CDD" id="cd17536">
    <property type="entry name" value="REC_YesN-like"/>
    <property type="match status" value="1"/>
</dbReference>
<comment type="caution">
    <text evidence="11">The sequence shown here is derived from an EMBL/GenBank/DDBJ whole genome shotgun (WGS) entry which is preliminary data.</text>
</comment>
<dbReference type="EMBL" id="JBHMAG010000012">
    <property type="protein sequence ID" value="MFB9753057.1"/>
    <property type="molecule type" value="Genomic_DNA"/>
</dbReference>
<keyword evidence="7" id="KW-0804">Transcription</keyword>
<keyword evidence="5" id="KW-0805">Transcription regulation</keyword>
<dbReference type="InterPro" id="IPR001789">
    <property type="entry name" value="Sig_transdc_resp-reg_receiver"/>
</dbReference>
<dbReference type="SMART" id="SM00342">
    <property type="entry name" value="HTH_ARAC"/>
    <property type="match status" value="1"/>
</dbReference>
<dbReference type="InterPro" id="IPR051552">
    <property type="entry name" value="HptR"/>
</dbReference>
<dbReference type="InterPro" id="IPR009057">
    <property type="entry name" value="Homeodomain-like_sf"/>
</dbReference>
<evidence type="ECO:0000256" key="1">
    <source>
        <dbReference type="ARBA" id="ARBA00004496"/>
    </source>
</evidence>
<comment type="subcellular location">
    <subcellularLocation>
        <location evidence="1">Cytoplasm</location>
    </subcellularLocation>
</comment>
<dbReference type="PROSITE" id="PS01124">
    <property type="entry name" value="HTH_ARAC_FAMILY_2"/>
    <property type="match status" value="1"/>
</dbReference>
<organism evidence="11 12">
    <name type="scientific">Paenibacillus hodogayensis</name>
    <dbReference type="NCBI Taxonomy" id="279208"/>
    <lineage>
        <taxon>Bacteria</taxon>
        <taxon>Bacillati</taxon>
        <taxon>Bacillota</taxon>
        <taxon>Bacilli</taxon>
        <taxon>Bacillales</taxon>
        <taxon>Paenibacillaceae</taxon>
        <taxon>Paenibacillus</taxon>
    </lineage>
</organism>
<evidence type="ECO:0000313" key="12">
    <source>
        <dbReference type="Proteomes" id="UP001589619"/>
    </source>
</evidence>
<evidence type="ECO:0000256" key="6">
    <source>
        <dbReference type="ARBA" id="ARBA00023125"/>
    </source>
</evidence>
<evidence type="ECO:0000256" key="5">
    <source>
        <dbReference type="ARBA" id="ARBA00023015"/>
    </source>
</evidence>
<name>A0ABV5VXM7_9BACL</name>
<dbReference type="Pfam" id="PF12833">
    <property type="entry name" value="HTH_18"/>
    <property type="match status" value="1"/>
</dbReference>
<keyword evidence="3 8" id="KW-0597">Phosphoprotein</keyword>
<dbReference type="SUPFAM" id="SSF52172">
    <property type="entry name" value="CheY-like"/>
    <property type="match status" value="1"/>
</dbReference>
<evidence type="ECO:0000256" key="3">
    <source>
        <dbReference type="ARBA" id="ARBA00022553"/>
    </source>
</evidence>
<dbReference type="SMART" id="SM00448">
    <property type="entry name" value="REC"/>
    <property type="match status" value="1"/>
</dbReference>
<evidence type="ECO:0000256" key="4">
    <source>
        <dbReference type="ARBA" id="ARBA00023012"/>
    </source>
</evidence>
<dbReference type="InterPro" id="IPR011006">
    <property type="entry name" value="CheY-like_superfamily"/>
</dbReference>
<dbReference type="SUPFAM" id="SSF46689">
    <property type="entry name" value="Homeodomain-like"/>
    <property type="match status" value="2"/>
</dbReference>
<dbReference type="InterPro" id="IPR018060">
    <property type="entry name" value="HTH_AraC"/>
</dbReference>
<evidence type="ECO:0000256" key="2">
    <source>
        <dbReference type="ARBA" id="ARBA00022490"/>
    </source>
</evidence>
<protein>
    <submittedName>
        <fullName evidence="11">Response regulator</fullName>
    </submittedName>
</protein>
<keyword evidence="6" id="KW-0238">DNA-binding</keyword>
<proteinExistence type="predicted"/>
<dbReference type="Gene3D" id="1.10.10.60">
    <property type="entry name" value="Homeodomain-like"/>
    <property type="match status" value="2"/>
</dbReference>
<dbReference type="Pfam" id="PF00072">
    <property type="entry name" value="Response_reg"/>
    <property type="match status" value="1"/>
</dbReference>
<evidence type="ECO:0000256" key="7">
    <source>
        <dbReference type="ARBA" id="ARBA00023163"/>
    </source>
</evidence>
<dbReference type="PROSITE" id="PS50110">
    <property type="entry name" value="RESPONSE_REGULATORY"/>
    <property type="match status" value="1"/>
</dbReference>